<dbReference type="AlphaFoldDB" id="A0AAD5XX13"/>
<organism evidence="1 2">
    <name type="scientific">Clydaea vesicula</name>
    <dbReference type="NCBI Taxonomy" id="447962"/>
    <lineage>
        <taxon>Eukaryota</taxon>
        <taxon>Fungi</taxon>
        <taxon>Fungi incertae sedis</taxon>
        <taxon>Chytridiomycota</taxon>
        <taxon>Chytridiomycota incertae sedis</taxon>
        <taxon>Chytridiomycetes</taxon>
        <taxon>Lobulomycetales</taxon>
        <taxon>Lobulomycetaceae</taxon>
        <taxon>Clydaea</taxon>
    </lineage>
</organism>
<gene>
    <name evidence="1" type="ORF">HK099_006358</name>
</gene>
<protein>
    <submittedName>
        <fullName evidence="1">Uncharacterized protein</fullName>
    </submittedName>
</protein>
<dbReference type="Proteomes" id="UP001211065">
    <property type="component" value="Unassembled WGS sequence"/>
</dbReference>
<accession>A0AAD5XX13</accession>
<proteinExistence type="predicted"/>
<name>A0AAD5XX13_9FUNG</name>
<reference evidence="1" key="1">
    <citation type="submission" date="2020-05" db="EMBL/GenBank/DDBJ databases">
        <title>Phylogenomic resolution of chytrid fungi.</title>
        <authorList>
            <person name="Stajich J.E."/>
            <person name="Amses K."/>
            <person name="Simmons R."/>
            <person name="Seto K."/>
            <person name="Myers J."/>
            <person name="Bonds A."/>
            <person name="Quandt C.A."/>
            <person name="Barry K."/>
            <person name="Liu P."/>
            <person name="Grigoriev I."/>
            <person name="Longcore J.E."/>
            <person name="James T.Y."/>
        </authorList>
    </citation>
    <scope>NUCLEOTIDE SEQUENCE</scope>
    <source>
        <strain evidence="1">JEL0476</strain>
    </source>
</reference>
<feature type="non-terminal residue" evidence="1">
    <location>
        <position position="181"/>
    </location>
</feature>
<keyword evidence="2" id="KW-1185">Reference proteome</keyword>
<evidence type="ECO:0000313" key="2">
    <source>
        <dbReference type="Proteomes" id="UP001211065"/>
    </source>
</evidence>
<comment type="caution">
    <text evidence="1">The sequence shown here is derived from an EMBL/GenBank/DDBJ whole genome shotgun (WGS) entry which is preliminary data.</text>
</comment>
<dbReference type="EMBL" id="JADGJW010000540">
    <property type="protein sequence ID" value="KAJ3215475.1"/>
    <property type="molecule type" value="Genomic_DNA"/>
</dbReference>
<sequence>MSRNEVIHEPEFRTFADIDALPHFKDGNDKDIPPMVFAVRRPITEGGSYEFINENKDDVSYFVSHNFSILSWTASVHKKKNSKEKSVQIFTLKHTTSKKEGSVTSIDSKDPSLSAKLIRRGRVRPTRCFYVQDMAGNSIAFEWVKTDVNNEHRLVRVYDRFVVAYFGKRMCDGGLSHVGTL</sequence>
<evidence type="ECO:0000313" key="1">
    <source>
        <dbReference type="EMBL" id="KAJ3215475.1"/>
    </source>
</evidence>